<comment type="similarity">
    <text evidence="2">Belongs to the DapA family.</text>
</comment>
<evidence type="ECO:0000256" key="2">
    <source>
        <dbReference type="PIRNR" id="PIRNR001365"/>
    </source>
</evidence>
<evidence type="ECO:0000256" key="1">
    <source>
        <dbReference type="ARBA" id="ARBA00023239"/>
    </source>
</evidence>
<dbReference type="InterPro" id="IPR002220">
    <property type="entry name" value="DapA-like"/>
</dbReference>
<evidence type="ECO:0000256" key="3">
    <source>
        <dbReference type="PIRSR" id="PIRSR001365-1"/>
    </source>
</evidence>
<dbReference type="RefSeq" id="WP_118931851.1">
    <property type="nucleotide sequence ID" value="NZ_CP061008.1"/>
</dbReference>
<dbReference type="CDD" id="cd00408">
    <property type="entry name" value="DHDPS-like"/>
    <property type="match status" value="1"/>
</dbReference>
<feature type="active site" description="Proton donor/acceptor" evidence="3">
    <location>
        <position position="141"/>
    </location>
</feature>
<proteinExistence type="inferred from homology"/>
<dbReference type="GO" id="GO:0008840">
    <property type="term" value="F:4-hydroxy-tetrahydrodipicolinate synthase activity"/>
    <property type="evidence" value="ECO:0007669"/>
    <property type="project" value="TreeGrafter"/>
</dbReference>
<dbReference type="Pfam" id="PF00701">
    <property type="entry name" value="DHDPS"/>
    <property type="match status" value="1"/>
</dbReference>
<feature type="binding site" evidence="4">
    <location>
        <position position="214"/>
    </location>
    <ligand>
        <name>pyruvate</name>
        <dbReference type="ChEBI" id="CHEBI:15361"/>
    </ligand>
</feature>
<dbReference type="AlphaFoldDB" id="A0A424WHZ9"/>
<sequence>MSTQASIPGVFSPVLTPFDAAYRPALGRYVKHCRWLREQSVGLAIFGTNSEANSLALSEKRSLLDALLEAGVEPSALMPGTGACALPDAIELTRHAVRSGSMGVLVLPPFYYKGVSDEGLFRYYAELIEGVGDARLRMYLYHIPPVSQVPLSLDLINRLLDRYPGQVAGVKDSGGDWNNTAAMIERFAPRGFKVYAGSEAFLLQTLRAGGVGCITATGNVNPGPIVALQQRWQEADADARQAGLNATRNVFGKFPMIPAMKAAIAWKSGDPAWATVRPPLVELNAEQRSALQAALDDNGFDMPGAQTLADN</sequence>
<evidence type="ECO:0000256" key="4">
    <source>
        <dbReference type="PIRSR" id="PIRSR001365-2"/>
    </source>
</evidence>
<dbReference type="PANTHER" id="PTHR12128">
    <property type="entry name" value="DIHYDRODIPICOLINATE SYNTHASE"/>
    <property type="match status" value="1"/>
</dbReference>
<organism evidence="5 6">
    <name type="scientific">Alcaligenes xylosoxydans xylosoxydans</name>
    <name type="common">Achromobacter xylosoxidans</name>
    <dbReference type="NCBI Taxonomy" id="85698"/>
    <lineage>
        <taxon>Bacteria</taxon>
        <taxon>Pseudomonadati</taxon>
        <taxon>Pseudomonadota</taxon>
        <taxon>Betaproteobacteria</taxon>
        <taxon>Burkholderiales</taxon>
        <taxon>Alcaligenaceae</taxon>
        <taxon>Achromobacter</taxon>
    </lineage>
</organism>
<name>A0A424WHZ9_ALCXX</name>
<dbReference type="InterPro" id="IPR013785">
    <property type="entry name" value="Aldolase_TIM"/>
</dbReference>
<dbReference type="PIRSF" id="PIRSF001365">
    <property type="entry name" value="DHDPS"/>
    <property type="match status" value="1"/>
</dbReference>
<dbReference type="SUPFAM" id="SSF51569">
    <property type="entry name" value="Aldolase"/>
    <property type="match status" value="1"/>
</dbReference>
<reference evidence="5 6" key="1">
    <citation type="submission" date="2018-08" db="EMBL/GenBank/DDBJ databases">
        <title>Achromobacter xylosoxidans Genome sequencing and assembly.</title>
        <authorList>
            <person name="Wang R."/>
            <person name="Rensing C."/>
            <person name="Li Y."/>
        </authorList>
    </citation>
    <scope>NUCLEOTIDE SEQUENCE [LARGE SCALE GENOMIC DNA]</scope>
    <source>
        <strain evidence="5 6">GD003A</strain>
    </source>
</reference>
<keyword evidence="1 2" id="KW-0456">Lyase</keyword>
<dbReference type="Gene3D" id="3.20.20.70">
    <property type="entry name" value="Aldolase class I"/>
    <property type="match status" value="1"/>
</dbReference>
<dbReference type="EMBL" id="QVXO01000005">
    <property type="protein sequence ID" value="RPJ92862.1"/>
    <property type="molecule type" value="Genomic_DNA"/>
</dbReference>
<dbReference type="PANTHER" id="PTHR12128:SF67">
    <property type="entry name" value="BLR3884 PROTEIN"/>
    <property type="match status" value="1"/>
</dbReference>
<evidence type="ECO:0000313" key="5">
    <source>
        <dbReference type="EMBL" id="RPJ92862.1"/>
    </source>
</evidence>
<gene>
    <name evidence="5" type="ORF">DY367_05050</name>
</gene>
<dbReference type="SMART" id="SM01130">
    <property type="entry name" value="DHDPS"/>
    <property type="match status" value="1"/>
</dbReference>
<dbReference type="Proteomes" id="UP000285324">
    <property type="component" value="Unassembled WGS sequence"/>
</dbReference>
<dbReference type="OrthoDB" id="9816489at2"/>
<evidence type="ECO:0000313" key="6">
    <source>
        <dbReference type="Proteomes" id="UP000285324"/>
    </source>
</evidence>
<comment type="caution">
    <text evidence="5">The sequence shown here is derived from an EMBL/GenBank/DDBJ whole genome shotgun (WGS) entry which is preliminary data.</text>
</comment>
<protein>
    <submittedName>
        <fullName evidence="5">Dihydrodipicolinate synthase family protein</fullName>
    </submittedName>
</protein>
<feature type="active site" description="Schiff-base intermediate with substrate" evidence="3">
    <location>
        <position position="171"/>
    </location>
</feature>
<accession>A0A424WHZ9</accession>